<sequence length="106" mass="11956">MKNLKSWLAVFAMLTLFMYGCDSGSTDVVESGTYQGTVKKAVPEKTEIYVETEDKKTLELYFTDATTLTRNGETVPFDQLREGTRVEVQVEKVGQRLDPVAVRILE</sequence>
<dbReference type="Proteomes" id="UP000233782">
    <property type="component" value="Unassembled WGS sequence"/>
</dbReference>
<keyword evidence="1" id="KW-0732">Signal</keyword>
<name>A0A2N3U7J7_9BACT</name>
<feature type="signal peptide" evidence="1">
    <location>
        <begin position="1"/>
        <end position="20"/>
    </location>
</feature>
<evidence type="ECO:0000313" key="3">
    <source>
        <dbReference type="Proteomes" id="UP000233782"/>
    </source>
</evidence>
<accession>A0A2N3U7J7</accession>
<evidence type="ECO:0000256" key="1">
    <source>
        <dbReference type="SAM" id="SignalP"/>
    </source>
</evidence>
<gene>
    <name evidence="2" type="ORF">BD749_3608</name>
</gene>
<protein>
    <recommendedName>
        <fullName evidence="4">DUF5666 domain-containing protein</fullName>
    </recommendedName>
</protein>
<comment type="caution">
    <text evidence="2">The sequence shown here is derived from an EMBL/GenBank/DDBJ whole genome shotgun (WGS) entry which is preliminary data.</text>
</comment>
<dbReference type="PROSITE" id="PS51257">
    <property type="entry name" value="PROKAR_LIPOPROTEIN"/>
    <property type="match status" value="1"/>
</dbReference>
<keyword evidence="3" id="KW-1185">Reference proteome</keyword>
<organism evidence="2 3">
    <name type="scientific">Pontibacter ramchanderi</name>
    <dbReference type="NCBI Taxonomy" id="1179743"/>
    <lineage>
        <taxon>Bacteria</taxon>
        <taxon>Pseudomonadati</taxon>
        <taxon>Bacteroidota</taxon>
        <taxon>Cytophagia</taxon>
        <taxon>Cytophagales</taxon>
        <taxon>Hymenobacteraceae</taxon>
        <taxon>Pontibacter</taxon>
    </lineage>
</organism>
<evidence type="ECO:0008006" key="4">
    <source>
        <dbReference type="Google" id="ProtNLM"/>
    </source>
</evidence>
<proteinExistence type="predicted"/>
<dbReference type="RefSeq" id="WP_101446975.1">
    <property type="nucleotide sequence ID" value="NZ_PJMU01000004.1"/>
</dbReference>
<dbReference type="AlphaFoldDB" id="A0A2N3U7J7"/>
<reference evidence="2 3" key="1">
    <citation type="submission" date="2017-12" db="EMBL/GenBank/DDBJ databases">
        <title>Genomic Encyclopedia of Type Strains, Phase III (KMG-III): the genomes of soil and plant-associated and newly described type strains.</title>
        <authorList>
            <person name="Whitman W."/>
        </authorList>
    </citation>
    <scope>NUCLEOTIDE SEQUENCE [LARGE SCALE GENOMIC DNA]</scope>
    <source>
        <strain evidence="2 3">LP43</strain>
    </source>
</reference>
<evidence type="ECO:0000313" key="2">
    <source>
        <dbReference type="EMBL" id="PKV62723.1"/>
    </source>
</evidence>
<dbReference type="EMBL" id="PJMU01000004">
    <property type="protein sequence ID" value="PKV62723.1"/>
    <property type="molecule type" value="Genomic_DNA"/>
</dbReference>
<feature type="chain" id="PRO_5014716799" description="DUF5666 domain-containing protein" evidence="1">
    <location>
        <begin position="21"/>
        <end position="106"/>
    </location>
</feature>
<dbReference type="OrthoDB" id="839085at2"/>